<keyword evidence="1" id="KW-0472">Membrane</keyword>
<evidence type="ECO:0000313" key="2">
    <source>
        <dbReference type="EMBL" id="TDS80819.1"/>
    </source>
</evidence>
<dbReference type="EMBL" id="SOAM01000001">
    <property type="protein sequence ID" value="TDS80819.1"/>
    <property type="molecule type" value="Genomic_DNA"/>
</dbReference>
<feature type="transmembrane region" description="Helical" evidence="1">
    <location>
        <begin position="268"/>
        <end position="289"/>
    </location>
</feature>
<dbReference type="RefSeq" id="WP_133765488.1">
    <property type="nucleotide sequence ID" value="NZ_BAAARP010000001.1"/>
</dbReference>
<comment type="caution">
    <text evidence="2">The sequence shown here is derived from an EMBL/GenBank/DDBJ whole genome shotgun (WGS) entry which is preliminary data.</text>
</comment>
<dbReference type="OrthoDB" id="5846312at2"/>
<feature type="transmembrane region" description="Helical" evidence="1">
    <location>
        <begin position="226"/>
        <end position="248"/>
    </location>
</feature>
<keyword evidence="3" id="KW-1185">Reference proteome</keyword>
<dbReference type="Proteomes" id="UP000295344">
    <property type="component" value="Unassembled WGS sequence"/>
</dbReference>
<gene>
    <name evidence="2" type="ORF">CLV52_1389</name>
</gene>
<dbReference type="PANTHER" id="PTHR41771">
    <property type="entry name" value="MEMBRANE PROTEIN-RELATED"/>
    <property type="match status" value="1"/>
</dbReference>
<dbReference type="Pfam" id="PF07907">
    <property type="entry name" value="YibE_F"/>
    <property type="match status" value="1"/>
</dbReference>
<dbReference type="PANTHER" id="PTHR41771:SF1">
    <property type="entry name" value="MEMBRANE PROTEIN"/>
    <property type="match status" value="1"/>
</dbReference>
<accession>A0A4R7FT01</accession>
<feature type="transmembrane region" description="Helical" evidence="1">
    <location>
        <begin position="201"/>
        <end position="219"/>
    </location>
</feature>
<proteinExistence type="predicted"/>
<protein>
    <submittedName>
        <fullName evidence="2">YibE/F-like protein</fullName>
    </submittedName>
</protein>
<feature type="transmembrane region" description="Helical" evidence="1">
    <location>
        <begin position="24"/>
        <end position="45"/>
    </location>
</feature>
<evidence type="ECO:0000313" key="3">
    <source>
        <dbReference type="Proteomes" id="UP000295344"/>
    </source>
</evidence>
<name>A0A4R7FT01_9MICO</name>
<dbReference type="AlphaFoldDB" id="A0A4R7FT01"/>
<reference evidence="2 3" key="1">
    <citation type="submission" date="2019-03" db="EMBL/GenBank/DDBJ databases">
        <title>Genomic Encyclopedia of Archaeal and Bacterial Type Strains, Phase II (KMG-II): from individual species to whole genera.</title>
        <authorList>
            <person name="Goeker M."/>
        </authorList>
    </citation>
    <scope>NUCLEOTIDE SEQUENCE [LARGE SCALE GENOMIC DNA]</scope>
    <source>
        <strain evidence="2 3">DSM 24782</strain>
    </source>
</reference>
<feature type="transmembrane region" description="Helical" evidence="1">
    <location>
        <begin position="330"/>
        <end position="353"/>
    </location>
</feature>
<sequence length="437" mass="45545">MGAGHTHAHGHDGAGLRIGRGPRIAVVALIVASGLAALLGVWHWWPDEQRAHHVQGLVPVVAKGVTVVHAELTSVRTACDGKDVDTTLACGPSIATLLDCRAVGAHVAIDLTPDVIGTGLRPGDHVLLLDTAAVSGGQGDDYSFYRADRGGSMLWLAVLFAVLVVLVAWRRGLMALVSLGFAVAVVVAYLLPALLSGRPPIAVTVAAGALILIVMLFATHGISMRTAVAVVGALLGMGVSTAFAWLGVIGSRLAGLGDESAGLLTFNVPWISVQQLVVASVILAGLGTLNDVTITQVSALWELREASPSLSRLALFGRAMRIGRDHVASTVYTLVFAYLGTALVLLVAVQLYGGAPADLLTAENVAEEIVRTLVGGIALVLAMPITTAIGALVVAGAQPVAATPVEPVVRRERRRTTPPRVVPDHYRRLPEQPWEVD</sequence>
<feature type="transmembrane region" description="Helical" evidence="1">
    <location>
        <begin position="373"/>
        <end position="395"/>
    </location>
</feature>
<feature type="transmembrane region" description="Helical" evidence="1">
    <location>
        <begin position="152"/>
        <end position="169"/>
    </location>
</feature>
<keyword evidence="1" id="KW-0812">Transmembrane</keyword>
<keyword evidence="1" id="KW-1133">Transmembrane helix</keyword>
<dbReference type="InterPro" id="IPR012507">
    <property type="entry name" value="YibE_F"/>
</dbReference>
<feature type="transmembrane region" description="Helical" evidence="1">
    <location>
        <begin position="176"/>
        <end position="195"/>
    </location>
</feature>
<organism evidence="2 3">
    <name type="scientific">Amnibacterium kyonggiense</name>
    <dbReference type="NCBI Taxonomy" id="595671"/>
    <lineage>
        <taxon>Bacteria</taxon>
        <taxon>Bacillati</taxon>
        <taxon>Actinomycetota</taxon>
        <taxon>Actinomycetes</taxon>
        <taxon>Micrococcales</taxon>
        <taxon>Microbacteriaceae</taxon>
        <taxon>Amnibacterium</taxon>
    </lineage>
</organism>
<evidence type="ECO:0000256" key="1">
    <source>
        <dbReference type="SAM" id="Phobius"/>
    </source>
</evidence>